<feature type="domain" description="Endonuclease GajA/Old nuclease/RecF-like AAA" evidence="1">
    <location>
        <begin position="110"/>
        <end position="331"/>
    </location>
</feature>
<dbReference type="RefSeq" id="WP_263061634.1">
    <property type="nucleotide sequence ID" value="NZ_JAOUSE010000023.1"/>
</dbReference>
<dbReference type="CDD" id="cd01026">
    <property type="entry name" value="TOPRIM_OLD"/>
    <property type="match status" value="1"/>
</dbReference>
<reference evidence="3 4" key="1">
    <citation type="submission" date="2022-10" db="EMBL/GenBank/DDBJ databases">
        <title>Description of Fervidibacillus gen. nov. in the family Fervidibacillaceae fam. nov. with two species, Fervidibacillus albus sp. nov., and Fervidibacillus halotolerans sp. nov., isolated from tidal flat sediments.</title>
        <authorList>
            <person name="Kwon K.K."/>
            <person name="Yang S.-H."/>
        </authorList>
    </citation>
    <scope>NUCLEOTIDE SEQUENCE [LARGE SCALE GENOMIC DNA]</scope>
    <source>
        <strain evidence="3 4">DSM 23332</strain>
    </source>
</reference>
<evidence type="ECO:0000259" key="2">
    <source>
        <dbReference type="Pfam" id="PF20469"/>
    </source>
</evidence>
<protein>
    <submittedName>
        <fullName evidence="3">AAA family ATPase</fullName>
    </submittedName>
</protein>
<proteinExistence type="predicted"/>
<dbReference type="InterPro" id="IPR027417">
    <property type="entry name" value="P-loop_NTPase"/>
</dbReference>
<evidence type="ECO:0000313" key="4">
    <source>
        <dbReference type="Proteomes" id="UP001208656"/>
    </source>
</evidence>
<dbReference type="PANTHER" id="PTHR43581:SF2">
    <property type="entry name" value="EXCINUCLEASE ATPASE SUBUNIT"/>
    <property type="match status" value="1"/>
</dbReference>
<dbReference type="Gene3D" id="3.40.50.300">
    <property type="entry name" value="P-loop containing nucleotide triphosphate hydrolases"/>
    <property type="match status" value="1"/>
</dbReference>
<gene>
    <name evidence="3" type="ORF">OEV82_08765</name>
</gene>
<sequence>MKIKRLDISNYRSLDGLSFSFHSEVNFIVGLNNIGKSNLLKLLNTLVNKRNFIDEDFNDIEKSIEIEITLFLDEDEIGVFEDLFDPTNERQINIIALQENPDENITFIHAETETVISSSLIKKLNFIYYDSLRKPSNELNFNTKTGSGRFLSHLIDLYTKNDEKVQPEDLINNTYLAGLLDYINSKLELIETFEANDIKADTGNEIKEILSRLIILKNDENFPVDKLGYGIQFSNLVPISILERIFNIKRRKKTFENAIITDGNGTVTLPITLGLDEPEIHLHPHLQRKLIKYIYRITTNSQRDFNNLLSDLFGINGIKGQLFVVTHSPNILLDDYKHIVRIYKNSNGEVLVSSGVDIELDDDLEKHLNKHMQYIKEAFFSRTVIFVEGDSELLAIKVFAERMEIDLDDYEISVISAGSADSIPPLVDLFNKFGIETVSIIDGDKKEGDKFKNIKNLYITQGQDFEEDIYMYFNFSDYIRYLEEQYTDDPKKYLFFMGQAKKLGIDINPRQRPVYKELEKIDNGQNLDRLKEELKSDVLNSLRGNKSILQGRLLSEAVTEIPQTYRDAIEKAMELSIYE</sequence>
<dbReference type="InterPro" id="IPR041685">
    <property type="entry name" value="AAA_GajA/Old/RecF-like"/>
</dbReference>
<dbReference type="EMBL" id="JAOUSE010000023">
    <property type="protein sequence ID" value="MCU9594547.1"/>
    <property type="molecule type" value="Genomic_DNA"/>
</dbReference>
<keyword evidence="4" id="KW-1185">Reference proteome</keyword>
<evidence type="ECO:0000259" key="1">
    <source>
        <dbReference type="Pfam" id="PF13175"/>
    </source>
</evidence>
<comment type="caution">
    <text evidence="3">The sequence shown here is derived from an EMBL/GenBank/DDBJ whole genome shotgun (WGS) entry which is preliminary data.</text>
</comment>
<organism evidence="3 4">
    <name type="scientific">Pallidibacillus thermolactis</name>
    <dbReference type="NCBI Taxonomy" id="251051"/>
    <lineage>
        <taxon>Bacteria</taxon>
        <taxon>Bacillati</taxon>
        <taxon>Bacillota</taxon>
        <taxon>Bacilli</taxon>
        <taxon>Bacillales</taxon>
        <taxon>Bacillaceae</taxon>
        <taxon>Pallidibacillus</taxon>
    </lineage>
</organism>
<dbReference type="Pfam" id="PF13175">
    <property type="entry name" value="AAA_15"/>
    <property type="match status" value="1"/>
</dbReference>
<accession>A0ABT2WFT3</accession>
<dbReference type="Pfam" id="PF20469">
    <property type="entry name" value="OLD-like_TOPRIM"/>
    <property type="match status" value="1"/>
</dbReference>
<evidence type="ECO:0000313" key="3">
    <source>
        <dbReference type="EMBL" id="MCU9594547.1"/>
    </source>
</evidence>
<dbReference type="PANTHER" id="PTHR43581">
    <property type="entry name" value="ATP/GTP PHOSPHATASE"/>
    <property type="match status" value="1"/>
</dbReference>
<name>A0ABT2WFT3_9BACI</name>
<dbReference type="SUPFAM" id="SSF52540">
    <property type="entry name" value="P-loop containing nucleoside triphosphate hydrolases"/>
    <property type="match status" value="1"/>
</dbReference>
<dbReference type="InterPro" id="IPR051396">
    <property type="entry name" value="Bact_Antivir_Def_Nuclease"/>
</dbReference>
<feature type="domain" description="OLD protein-like TOPRIM" evidence="2">
    <location>
        <begin position="379"/>
        <end position="444"/>
    </location>
</feature>
<dbReference type="InterPro" id="IPR034139">
    <property type="entry name" value="TOPRIM_OLD"/>
</dbReference>
<dbReference type="Proteomes" id="UP001208656">
    <property type="component" value="Unassembled WGS sequence"/>
</dbReference>